<evidence type="ECO:0000256" key="5">
    <source>
        <dbReference type="ARBA" id="ARBA00022989"/>
    </source>
</evidence>
<dbReference type="AlphaFoldDB" id="A0A1H8CWP2"/>
<feature type="transmembrane region" description="Helical" evidence="7">
    <location>
        <begin position="489"/>
        <end position="519"/>
    </location>
</feature>
<keyword evidence="5 7" id="KW-1133">Transmembrane helix</keyword>
<dbReference type="Pfam" id="PF03600">
    <property type="entry name" value="CitMHS"/>
    <property type="match status" value="1"/>
</dbReference>
<feature type="transmembrane region" description="Helical" evidence="7">
    <location>
        <begin position="180"/>
        <end position="203"/>
    </location>
</feature>
<dbReference type="PANTHER" id="PTHR43652">
    <property type="entry name" value="BASIC AMINO ACID ANTIPORTER YFCC-RELATED"/>
    <property type="match status" value="1"/>
</dbReference>
<feature type="transmembrane region" description="Helical" evidence="7">
    <location>
        <begin position="9"/>
        <end position="27"/>
    </location>
</feature>
<dbReference type="EMBL" id="FOCM01000002">
    <property type="protein sequence ID" value="SEM99302.1"/>
    <property type="molecule type" value="Genomic_DNA"/>
</dbReference>
<organism evidence="9 10">
    <name type="scientific">Palleronia pelagia</name>
    <dbReference type="NCBI Taxonomy" id="387096"/>
    <lineage>
        <taxon>Bacteria</taxon>
        <taxon>Pseudomonadati</taxon>
        <taxon>Pseudomonadota</taxon>
        <taxon>Alphaproteobacteria</taxon>
        <taxon>Rhodobacterales</taxon>
        <taxon>Roseobacteraceae</taxon>
        <taxon>Palleronia</taxon>
    </lineage>
</organism>
<dbReference type="Proteomes" id="UP000199372">
    <property type="component" value="Unassembled WGS sequence"/>
</dbReference>
<keyword evidence="3 7" id="KW-0812">Transmembrane</keyword>
<feature type="domain" description="RCK C-terminal" evidence="8">
    <location>
        <begin position="215"/>
        <end position="299"/>
    </location>
</feature>
<feature type="transmembrane region" description="Helical" evidence="7">
    <location>
        <begin position="102"/>
        <end position="132"/>
    </location>
</feature>
<dbReference type="PROSITE" id="PS51202">
    <property type="entry name" value="RCK_C"/>
    <property type="match status" value="2"/>
</dbReference>
<dbReference type="InterPro" id="IPR036721">
    <property type="entry name" value="RCK_C_sf"/>
</dbReference>
<dbReference type="InterPro" id="IPR031312">
    <property type="entry name" value="Na/sul_symport_CS"/>
</dbReference>
<proteinExistence type="predicted"/>
<dbReference type="GO" id="GO:0008324">
    <property type="term" value="F:monoatomic cation transmembrane transporter activity"/>
    <property type="evidence" value="ECO:0007669"/>
    <property type="project" value="InterPro"/>
</dbReference>
<dbReference type="Pfam" id="PF02080">
    <property type="entry name" value="TrkA_C"/>
    <property type="match status" value="2"/>
</dbReference>
<dbReference type="InterPro" id="IPR006037">
    <property type="entry name" value="RCK_C"/>
</dbReference>
<dbReference type="Gene3D" id="3.30.70.1450">
    <property type="entry name" value="Regulator of K+ conductance, C-terminal domain"/>
    <property type="match status" value="2"/>
</dbReference>
<feature type="transmembrane region" description="Helical" evidence="7">
    <location>
        <begin position="451"/>
        <end position="477"/>
    </location>
</feature>
<evidence type="ECO:0000256" key="3">
    <source>
        <dbReference type="ARBA" id="ARBA00022692"/>
    </source>
</evidence>
<feature type="transmembrane region" description="Helical" evidence="7">
    <location>
        <begin position="144"/>
        <end position="168"/>
    </location>
</feature>
<name>A0A1H8CWP2_9RHOB</name>
<dbReference type="InterPro" id="IPR051679">
    <property type="entry name" value="DASS-Related_Transporters"/>
</dbReference>
<feature type="domain" description="RCK C-terminal" evidence="8">
    <location>
        <begin position="300"/>
        <end position="384"/>
    </location>
</feature>
<dbReference type="PROSITE" id="PS01271">
    <property type="entry name" value="NA_SULFATE"/>
    <property type="match status" value="1"/>
</dbReference>
<evidence type="ECO:0000313" key="10">
    <source>
        <dbReference type="Proteomes" id="UP000199372"/>
    </source>
</evidence>
<feature type="transmembrane region" description="Helical" evidence="7">
    <location>
        <begin position="570"/>
        <end position="590"/>
    </location>
</feature>
<accession>A0A1H8CWP2</accession>
<dbReference type="PANTHER" id="PTHR43652:SF2">
    <property type="entry name" value="BASIC AMINO ACID ANTIPORTER YFCC-RELATED"/>
    <property type="match status" value="1"/>
</dbReference>
<dbReference type="OrthoDB" id="9809303at2"/>
<dbReference type="RefSeq" id="WP_091844481.1">
    <property type="nucleotide sequence ID" value="NZ_FOCM01000002.1"/>
</dbReference>
<dbReference type="SUPFAM" id="SSF116726">
    <property type="entry name" value="TrkA C-terminal domain-like"/>
    <property type="match status" value="2"/>
</dbReference>
<dbReference type="GO" id="GO:0006813">
    <property type="term" value="P:potassium ion transport"/>
    <property type="evidence" value="ECO:0007669"/>
    <property type="project" value="InterPro"/>
</dbReference>
<sequence>MLTLPLDPAIQAILAFAVVIVMFVLFARETYPTEVVAISGAAIMFALGLLPYEAALEVLSNPAPWTIAAMFLIMGGLVRTGALQALTELADARAEDNPRTVLILLLIAVALGSAFMNNTPVVVVMIPVFVQLSKRLGVAPSKILIPLSYAAILGGTLTLIGTSTNLLVDGVARAQGLEPFSIFEIAPLGLVQVAIGGTFMALVGRRLLPERHSLGVMLSDRRQMKYFTELAIPEGSGLIGRPVLEVELFKREGVRVVDVLRGDASLRRDMNGVELAAGDRVVLRTQMSELLSLQQNRDLRSVDQLGSVETETVEVLITPGCRMIGRSLGALRLRRRYGVYPLAVHRRNQNIGRQLDEVVVRVGDTLLLEGNGADISRLAQDMELVDVSKPTDQAYRRQRAPYAVGALAVVVVLAALGVAPILGLAVMAVAVVLLTRCIDADEAFSFVEGRLLALIFAMLAVGAGLEASGAVAMLVGWLSPLFADLPPVLVLFCVYVLASTLTEMVSNNAVGVILTPIAIQLGTSLGIDPRALVVGVMFAASAAFSTPIGYQTNMLVYGPGGYRFSDYLRVGIPMNLLLACTATLTIPLIWPL</sequence>
<feature type="transmembrane region" description="Helical" evidence="7">
    <location>
        <begin position="33"/>
        <end position="52"/>
    </location>
</feature>
<reference evidence="10" key="1">
    <citation type="submission" date="2016-10" db="EMBL/GenBank/DDBJ databases">
        <authorList>
            <person name="Varghese N."/>
            <person name="Submissions S."/>
        </authorList>
    </citation>
    <scope>NUCLEOTIDE SEQUENCE [LARGE SCALE GENOMIC DNA]</scope>
    <source>
        <strain evidence="10">DSM 26893</strain>
    </source>
</reference>
<evidence type="ECO:0000256" key="6">
    <source>
        <dbReference type="ARBA" id="ARBA00023136"/>
    </source>
</evidence>
<evidence type="ECO:0000256" key="7">
    <source>
        <dbReference type="SAM" id="Phobius"/>
    </source>
</evidence>
<evidence type="ECO:0000256" key="2">
    <source>
        <dbReference type="ARBA" id="ARBA00022448"/>
    </source>
</evidence>
<keyword evidence="4" id="KW-0677">Repeat</keyword>
<dbReference type="InterPro" id="IPR004680">
    <property type="entry name" value="Cit_transptr-like_dom"/>
</dbReference>
<evidence type="ECO:0000256" key="4">
    <source>
        <dbReference type="ARBA" id="ARBA00022737"/>
    </source>
</evidence>
<dbReference type="GO" id="GO:0005886">
    <property type="term" value="C:plasma membrane"/>
    <property type="evidence" value="ECO:0007669"/>
    <property type="project" value="TreeGrafter"/>
</dbReference>
<protein>
    <submittedName>
        <fullName evidence="9">Di-and tricarboxylate transporter</fullName>
    </submittedName>
</protein>
<comment type="subcellular location">
    <subcellularLocation>
        <location evidence="1">Membrane</location>
        <topology evidence="1">Multi-pass membrane protein</topology>
    </subcellularLocation>
</comment>
<evidence type="ECO:0000259" key="8">
    <source>
        <dbReference type="PROSITE" id="PS51202"/>
    </source>
</evidence>
<feature type="transmembrane region" description="Helical" evidence="7">
    <location>
        <begin position="422"/>
        <end position="439"/>
    </location>
</feature>
<evidence type="ECO:0000313" key="9">
    <source>
        <dbReference type="EMBL" id="SEM99302.1"/>
    </source>
</evidence>
<feature type="transmembrane region" description="Helical" evidence="7">
    <location>
        <begin position="64"/>
        <end position="82"/>
    </location>
</feature>
<keyword evidence="2" id="KW-0813">Transport</keyword>
<evidence type="ECO:0000256" key="1">
    <source>
        <dbReference type="ARBA" id="ARBA00004141"/>
    </source>
</evidence>
<gene>
    <name evidence="9" type="ORF">SAMN04488011_102103</name>
</gene>
<keyword evidence="10" id="KW-1185">Reference proteome</keyword>
<keyword evidence="6 7" id="KW-0472">Membrane</keyword>
<feature type="transmembrane region" description="Helical" evidence="7">
    <location>
        <begin position="531"/>
        <end position="550"/>
    </location>
</feature>